<comment type="similarity">
    <text evidence="1">Belongs to the acyl coenzyme A hydrolase family.</text>
</comment>
<gene>
    <name evidence="5" type="ORF">EV210_11965</name>
</gene>
<comment type="caution">
    <text evidence="5">The sequence shown here is derived from an EMBL/GenBank/DDBJ whole genome shotgun (WGS) entry which is preliminary data.</text>
</comment>
<dbReference type="InterPro" id="IPR006683">
    <property type="entry name" value="Thioestr_dom"/>
</dbReference>
<dbReference type="PROSITE" id="PS51770">
    <property type="entry name" value="HOTDOG_ACOT"/>
    <property type="match status" value="1"/>
</dbReference>
<name>A0A4R1PST4_9FIRM</name>
<feature type="domain" description="HotDog ACOT-type" evidence="4">
    <location>
        <begin position="7"/>
        <end position="120"/>
    </location>
</feature>
<dbReference type="GO" id="GO:0006637">
    <property type="term" value="P:acyl-CoA metabolic process"/>
    <property type="evidence" value="ECO:0007669"/>
    <property type="project" value="TreeGrafter"/>
</dbReference>
<evidence type="ECO:0000313" key="6">
    <source>
        <dbReference type="Proteomes" id="UP000295063"/>
    </source>
</evidence>
<dbReference type="GO" id="GO:0052816">
    <property type="term" value="F:long-chain fatty acyl-CoA hydrolase activity"/>
    <property type="evidence" value="ECO:0007669"/>
    <property type="project" value="TreeGrafter"/>
</dbReference>
<dbReference type="PANTHER" id="PTHR11049">
    <property type="entry name" value="ACYL COENZYME A THIOESTER HYDROLASE"/>
    <property type="match status" value="1"/>
</dbReference>
<evidence type="ECO:0000259" key="4">
    <source>
        <dbReference type="PROSITE" id="PS51770"/>
    </source>
</evidence>
<dbReference type="PANTHER" id="PTHR11049:SF24">
    <property type="entry name" value="CYTOSOLIC ACYL COENZYME A THIOESTER HYDROLASE"/>
    <property type="match status" value="1"/>
</dbReference>
<organism evidence="5 6">
    <name type="scientific">Anaerospora hongkongensis</name>
    <dbReference type="NCBI Taxonomy" id="244830"/>
    <lineage>
        <taxon>Bacteria</taxon>
        <taxon>Bacillati</taxon>
        <taxon>Bacillota</taxon>
        <taxon>Negativicutes</taxon>
        <taxon>Selenomonadales</taxon>
        <taxon>Sporomusaceae</taxon>
        <taxon>Anaerospora</taxon>
    </lineage>
</organism>
<accession>A0A4R1PST4</accession>
<dbReference type="GO" id="GO:0005829">
    <property type="term" value="C:cytosol"/>
    <property type="evidence" value="ECO:0007669"/>
    <property type="project" value="TreeGrafter"/>
</dbReference>
<dbReference type="RefSeq" id="WP_132083242.1">
    <property type="nucleotide sequence ID" value="NZ_DAIMLW010000024.1"/>
</dbReference>
<dbReference type="InterPro" id="IPR033120">
    <property type="entry name" value="HOTDOG_ACOT"/>
</dbReference>
<dbReference type="Pfam" id="PF03061">
    <property type="entry name" value="4HBT"/>
    <property type="match status" value="1"/>
</dbReference>
<dbReference type="AlphaFoldDB" id="A0A4R1PST4"/>
<evidence type="ECO:0000256" key="2">
    <source>
        <dbReference type="ARBA" id="ARBA00022801"/>
    </source>
</evidence>
<dbReference type="EMBL" id="SLUI01000019">
    <property type="protein sequence ID" value="TCL32988.1"/>
    <property type="molecule type" value="Genomic_DNA"/>
</dbReference>
<dbReference type="CDD" id="cd03442">
    <property type="entry name" value="BFIT_BACH"/>
    <property type="match status" value="1"/>
</dbReference>
<dbReference type="GO" id="GO:0009062">
    <property type="term" value="P:fatty acid catabolic process"/>
    <property type="evidence" value="ECO:0007669"/>
    <property type="project" value="TreeGrafter"/>
</dbReference>
<evidence type="ECO:0000313" key="5">
    <source>
        <dbReference type="EMBL" id="TCL32988.1"/>
    </source>
</evidence>
<dbReference type="InterPro" id="IPR040170">
    <property type="entry name" value="Cytosol_ACT"/>
</dbReference>
<proteinExistence type="inferred from homology"/>
<dbReference type="InterPro" id="IPR029069">
    <property type="entry name" value="HotDog_dom_sf"/>
</dbReference>
<keyword evidence="2 3" id="KW-0378">Hydrolase</keyword>
<keyword evidence="6" id="KW-1185">Reference proteome</keyword>
<dbReference type="OrthoDB" id="9791628at2"/>
<sequence length="160" mass="17789">MNTKTRDQSSVTLSNIMMPEHANPSGNVHGGEIMKLMDNAAGVVAIRHARTNVVTARVDSLKFLQPIRVSNVITCCGQLTFVGKSSMEISVTVTVEDLTKEEPAKTALTSFFTFVALDDNGYPQLVPGLELRTQQERLDWEAGRLRYLSYKEEQKAQKTE</sequence>
<evidence type="ECO:0000256" key="1">
    <source>
        <dbReference type="ARBA" id="ARBA00010458"/>
    </source>
</evidence>
<dbReference type="Gene3D" id="3.10.129.10">
    <property type="entry name" value="Hotdog Thioesterase"/>
    <property type="match status" value="1"/>
</dbReference>
<reference evidence="5 6" key="1">
    <citation type="submission" date="2019-03" db="EMBL/GenBank/DDBJ databases">
        <title>Genomic Encyclopedia of Type Strains, Phase IV (KMG-IV): sequencing the most valuable type-strain genomes for metagenomic binning, comparative biology and taxonomic classification.</title>
        <authorList>
            <person name="Goeker M."/>
        </authorList>
    </citation>
    <scope>NUCLEOTIDE SEQUENCE [LARGE SCALE GENOMIC DNA]</scope>
    <source>
        <strain evidence="5 6">DSM 15969</strain>
    </source>
</reference>
<dbReference type="SUPFAM" id="SSF54637">
    <property type="entry name" value="Thioesterase/thiol ester dehydrase-isomerase"/>
    <property type="match status" value="1"/>
</dbReference>
<evidence type="ECO:0000256" key="3">
    <source>
        <dbReference type="PROSITE-ProRule" id="PRU01106"/>
    </source>
</evidence>
<dbReference type="Proteomes" id="UP000295063">
    <property type="component" value="Unassembled WGS sequence"/>
</dbReference>
<protein>
    <submittedName>
        <fullName evidence="5">Acyl-CoA hydrolase</fullName>
    </submittedName>
</protein>